<keyword evidence="1" id="KW-0067">ATP-binding</keyword>
<dbReference type="Pfam" id="PF25952">
    <property type="entry name" value="DUF7990"/>
    <property type="match status" value="1"/>
</dbReference>
<protein>
    <submittedName>
        <fullName evidence="1">DNA helicase</fullName>
    </submittedName>
</protein>
<reference evidence="1" key="1">
    <citation type="submission" date="2022-01" db="EMBL/GenBank/DDBJ databases">
        <title>Corynebacterium sp. nov isolated from isolated from the feces of the greater white-fronted geese (Anser albifrons) at Poyang Lake, PR China.</title>
        <authorList>
            <person name="Liu Q."/>
        </authorList>
    </citation>
    <scope>NUCLEOTIDE SEQUENCE</scope>
    <source>
        <strain evidence="1">JCM 32435</strain>
    </source>
</reference>
<dbReference type="RefSeq" id="WP_236119341.1">
    <property type="nucleotide sequence ID" value="NZ_JAKGSI010000004.1"/>
</dbReference>
<dbReference type="InterPro" id="IPR047717">
    <property type="entry name" value="CC_star_Cory"/>
</dbReference>
<sequence length="87" mass="10309">MSWKEKWSSFQAGLSEFYMAPYRREFLRAAREEDDLFLLLVLSEALGLPNPAAYHTMELLPVVYEEFHEWHQRMGMDHSPIEGIRCC</sequence>
<evidence type="ECO:0000313" key="1">
    <source>
        <dbReference type="EMBL" id="MCF4007200.1"/>
    </source>
</evidence>
<dbReference type="Proteomes" id="UP001139336">
    <property type="component" value="Unassembled WGS sequence"/>
</dbReference>
<keyword evidence="1" id="KW-0547">Nucleotide-binding</keyword>
<keyword evidence="1" id="KW-0378">Hydrolase</keyword>
<dbReference type="AlphaFoldDB" id="A0A9X1QUG0"/>
<keyword evidence="1" id="KW-0347">Helicase</keyword>
<dbReference type="GO" id="GO:0004386">
    <property type="term" value="F:helicase activity"/>
    <property type="evidence" value="ECO:0007669"/>
    <property type="project" value="UniProtKB-KW"/>
</dbReference>
<dbReference type="InterPro" id="IPR058303">
    <property type="entry name" value="DUF7990"/>
</dbReference>
<accession>A0A9X1QUG0</accession>
<comment type="caution">
    <text evidence="1">The sequence shown here is derived from an EMBL/GenBank/DDBJ whole genome shotgun (WGS) entry which is preliminary data.</text>
</comment>
<proteinExistence type="predicted"/>
<dbReference type="NCBIfam" id="NF041419">
    <property type="entry name" value="CC_star_Cory"/>
    <property type="match status" value="1"/>
</dbReference>
<evidence type="ECO:0000313" key="2">
    <source>
        <dbReference type="Proteomes" id="UP001139336"/>
    </source>
</evidence>
<gene>
    <name evidence="1" type="ORF">L1O03_08440</name>
</gene>
<dbReference type="EMBL" id="JAKGSI010000004">
    <property type="protein sequence ID" value="MCF4007200.1"/>
    <property type="molecule type" value="Genomic_DNA"/>
</dbReference>
<keyword evidence="2" id="KW-1185">Reference proteome</keyword>
<organism evidence="1 2">
    <name type="scientific">Corynebacterium uropygiale</name>
    <dbReference type="NCBI Taxonomy" id="1775911"/>
    <lineage>
        <taxon>Bacteria</taxon>
        <taxon>Bacillati</taxon>
        <taxon>Actinomycetota</taxon>
        <taxon>Actinomycetes</taxon>
        <taxon>Mycobacteriales</taxon>
        <taxon>Corynebacteriaceae</taxon>
        <taxon>Corynebacterium</taxon>
    </lineage>
</organism>
<name>A0A9X1QUG0_9CORY</name>